<dbReference type="Gene3D" id="2.30.30.40">
    <property type="entry name" value="SH3 Domains"/>
    <property type="match status" value="1"/>
</dbReference>
<dbReference type="GO" id="GO:0006935">
    <property type="term" value="P:chemotaxis"/>
    <property type="evidence" value="ECO:0007669"/>
    <property type="project" value="InterPro"/>
</dbReference>
<dbReference type="Gene3D" id="2.40.50.180">
    <property type="entry name" value="CheA-289, Domain 4"/>
    <property type="match status" value="1"/>
</dbReference>
<evidence type="ECO:0000259" key="1">
    <source>
        <dbReference type="PROSITE" id="PS50851"/>
    </source>
</evidence>
<name>A0A6M4AV87_9SPHN</name>
<dbReference type="PROSITE" id="PS50851">
    <property type="entry name" value="CHEW"/>
    <property type="match status" value="1"/>
</dbReference>
<evidence type="ECO:0000313" key="2">
    <source>
        <dbReference type="EMBL" id="QJQ32974.1"/>
    </source>
</evidence>
<dbReference type="AlphaFoldDB" id="A0A6M4AV87"/>
<dbReference type="EMBL" id="CP053015">
    <property type="protein sequence ID" value="QJQ32974.1"/>
    <property type="molecule type" value="Genomic_DNA"/>
</dbReference>
<accession>A0A6M4AV87</accession>
<protein>
    <submittedName>
        <fullName evidence="2">Chemotaxis protein CheW</fullName>
    </submittedName>
</protein>
<dbReference type="InterPro" id="IPR036061">
    <property type="entry name" value="CheW-like_dom_sf"/>
</dbReference>
<dbReference type="GO" id="GO:0007165">
    <property type="term" value="P:signal transduction"/>
    <property type="evidence" value="ECO:0007669"/>
    <property type="project" value="InterPro"/>
</dbReference>
<gene>
    <name evidence="2" type="ORF">GV829_11410</name>
</gene>
<proteinExistence type="predicted"/>
<dbReference type="KEGG" id="slan:GV829_11410"/>
<dbReference type="Pfam" id="PF01584">
    <property type="entry name" value="CheW"/>
    <property type="match status" value="1"/>
</dbReference>
<keyword evidence="3" id="KW-1185">Reference proteome</keyword>
<organism evidence="2 3">
    <name type="scientific">Sphingomonas lacunae</name>
    <dbReference type="NCBI Taxonomy" id="2698828"/>
    <lineage>
        <taxon>Bacteria</taxon>
        <taxon>Pseudomonadati</taxon>
        <taxon>Pseudomonadota</taxon>
        <taxon>Alphaproteobacteria</taxon>
        <taxon>Sphingomonadales</taxon>
        <taxon>Sphingomonadaceae</taxon>
        <taxon>Sphingomonas</taxon>
    </lineage>
</organism>
<dbReference type="Proteomes" id="UP000503018">
    <property type="component" value="Chromosome"/>
</dbReference>
<feature type="domain" description="CheW-like" evidence="1">
    <location>
        <begin position="7"/>
        <end position="142"/>
    </location>
</feature>
<dbReference type="RefSeq" id="WP_169946773.1">
    <property type="nucleotide sequence ID" value="NZ_CP053015.1"/>
</dbReference>
<sequence length="148" mass="15357">MSGSGSASLHLLCLIGGSTVAFPAAEIEAVVSVDAIVPVPGAPSMVRGLAAMRSRLLTVLDCPLMVGAPHERAGLMAVITVAGHGYGLLIDDVVDVVELTLVEPLPGRPDAAWQKLQPMLADHHGEPVLVVDPSRFVDMPRASFPHAA</sequence>
<evidence type="ECO:0000313" key="3">
    <source>
        <dbReference type="Proteomes" id="UP000503018"/>
    </source>
</evidence>
<dbReference type="SUPFAM" id="SSF50341">
    <property type="entry name" value="CheW-like"/>
    <property type="match status" value="1"/>
</dbReference>
<reference evidence="2 3" key="1">
    <citation type="submission" date="2020-01" db="EMBL/GenBank/DDBJ databases">
        <title>Sphingomonas sp. strain CSW-10.</title>
        <authorList>
            <person name="Chen W.-M."/>
        </authorList>
    </citation>
    <scope>NUCLEOTIDE SEQUENCE [LARGE SCALE GENOMIC DNA]</scope>
    <source>
        <strain evidence="2 3">CSW-10</strain>
    </source>
</reference>
<dbReference type="InterPro" id="IPR002545">
    <property type="entry name" value="CheW-lke_dom"/>
</dbReference>
<dbReference type="SMART" id="SM00260">
    <property type="entry name" value="CheW"/>
    <property type="match status" value="1"/>
</dbReference>